<gene>
    <name evidence="3" type="ORF">CTEN210_03394</name>
</gene>
<comment type="caution">
    <text evidence="3">The sequence shown here is derived from an EMBL/GenBank/DDBJ whole genome shotgun (WGS) entry which is preliminary data.</text>
</comment>
<reference evidence="3 4" key="1">
    <citation type="journal article" date="2021" name="Sci. Rep.">
        <title>The genome of the diatom Chaetoceros tenuissimus carries an ancient integrated fragment of an extant virus.</title>
        <authorList>
            <person name="Hongo Y."/>
            <person name="Kimura K."/>
            <person name="Takaki Y."/>
            <person name="Yoshida Y."/>
            <person name="Baba S."/>
            <person name="Kobayashi G."/>
            <person name="Nagasaki K."/>
            <person name="Hano T."/>
            <person name="Tomaru Y."/>
        </authorList>
    </citation>
    <scope>NUCLEOTIDE SEQUENCE [LARGE SCALE GENOMIC DNA]</scope>
    <source>
        <strain evidence="3 4">NIES-3715</strain>
    </source>
</reference>
<organism evidence="3 4">
    <name type="scientific">Chaetoceros tenuissimus</name>
    <dbReference type="NCBI Taxonomy" id="426638"/>
    <lineage>
        <taxon>Eukaryota</taxon>
        <taxon>Sar</taxon>
        <taxon>Stramenopiles</taxon>
        <taxon>Ochrophyta</taxon>
        <taxon>Bacillariophyta</taxon>
        <taxon>Coscinodiscophyceae</taxon>
        <taxon>Chaetocerotophycidae</taxon>
        <taxon>Chaetocerotales</taxon>
        <taxon>Chaetocerotaceae</taxon>
        <taxon>Chaetoceros</taxon>
    </lineage>
</organism>
<evidence type="ECO:0000313" key="4">
    <source>
        <dbReference type="Proteomes" id="UP001054902"/>
    </source>
</evidence>
<evidence type="ECO:0000256" key="2">
    <source>
        <dbReference type="SAM" id="SignalP"/>
    </source>
</evidence>
<accession>A0AAD3CLL9</accession>
<dbReference type="EMBL" id="BLLK01000022">
    <property type="protein sequence ID" value="GFH46920.1"/>
    <property type="molecule type" value="Genomic_DNA"/>
</dbReference>
<sequence length="243" mass="27681">MLMLLVMKNNFRGLLALLLMSQVFAFSNSPQKNGKASISKFHANSIVRKISSTTLFDKWDDLDDEDDELGDPLWRGPPIPRDMKYNEFNLKRQYKNFNAIRGIGGPEMTNDLYARDPDTDVFWFCGKVARISDVSVEMCVARQYPLIEEHSARLRPRELFDKNGLLELWVAPGDSEMDVAYNRPTVQLKKMLRAHETEGADDVKNSEVGFQGEIYEGGEEGFRTQRTEDGMPLKPEIVSPEGP</sequence>
<evidence type="ECO:0000256" key="1">
    <source>
        <dbReference type="SAM" id="MobiDB-lite"/>
    </source>
</evidence>
<name>A0AAD3CLL9_9STRA</name>
<feature type="compositionally biased region" description="Basic and acidic residues" evidence="1">
    <location>
        <begin position="220"/>
        <end position="231"/>
    </location>
</feature>
<feature type="region of interest" description="Disordered" evidence="1">
    <location>
        <begin position="214"/>
        <end position="243"/>
    </location>
</feature>
<proteinExistence type="predicted"/>
<keyword evidence="4" id="KW-1185">Reference proteome</keyword>
<keyword evidence="2" id="KW-0732">Signal</keyword>
<dbReference type="Proteomes" id="UP001054902">
    <property type="component" value="Unassembled WGS sequence"/>
</dbReference>
<dbReference type="AlphaFoldDB" id="A0AAD3CLL9"/>
<evidence type="ECO:0000313" key="3">
    <source>
        <dbReference type="EMBL" id="GFH46920.1"/>
    </source>
</evidence>
<feature type="signal peptide" evidence="2">
    <location>
        <begin position="1"/>
        <end position="25"/>
    </location>
</feature>
<feature type="chain" id="PRO_5042155532" evidence="2">
    <location>
        <begin position="26"/>
        <end position="243"/>
    </location>
</feature>
<protein>
    <submittedName>
        <fullName evidence="3">Uncharacterized protein</fullName>
    </submittedName>
</protein>